<dbReference type="EMBL" id="NDXJ01000005">
    <property type="protein sequence ID" value="OSP89870.1"/>
    <property type="molecule type" value="Genomic_DNA"/>
</dbReference>
<keyword evidence="4" id="KW-1185">Reference proteome</keyword>
<evidence type="ECO:0000313" key="4">
    <source>
        <dbReference type="Proteomes" id="UP000032287"/>
    </source>
</evidence>
<reference evidence="3 5" key="2">
    <citation type="submission" date="2017-04" db="EMBL/GenBank/DDBJ databases">
        <title>The genome sequence of Weissella cibaria isolated from wild Drosophila.</title>
        <authorList>
            <person name="Ricks N.J."/>
            <person name="Carroll C."/>
            <person name="Walters A."/>
            <person name="Newell P.D."/>
            <person name="Chaston J.M."/>
        </authorList>
    </citation>
    <scope>NUCLEOTIDE SEQUENCE [LARGE SCALE GENOMIC DNA]</scope>
    <source>
        <strain evidence="3 5">DmW_103</strain>
    </source>
</reference>
<dbReference type="RefSeq" id="WP_010371735.1">
    <property type="nucleotide sequence ID" value="NZ_BJEF01000002.1"/>
</dbReference>
<accession>A0A0D1JDN3</accession>
<reference evidence="1 6" key="3">
    <citation type="submission" date="2017-04" db="EMBL/GenBank/DDBJ databases">
        <title>Weissella cibaria strain m2 complete genome.</title>
        <authorList>
            <person name="Pan Q."/>
            <person name="Tan M."/>
            <person name="Yao F."/>
            <person name="Su S."/>
        </authorList>
    </citation>
    <scope>NUCLEOTIDE SEQUENCE [LARGE SCALE GENOMIC DNA]</scope>
    <source>
        <strain evidence="1 6">M2</strain>
    </source>
</reference>
<dbReference type="EMBL" id="JWHU01000034">
    <property type="protein sequence ID" value="KIU19613.1"/>
    <property type="molecule type" value="Genomic_DNA"/>
</dbReference>
<dbReference type="AlphaFoldDB" id="A0A0D1JDN3"/>
<evidence type="ECO:0000313" key="2">
    <source>
        <dbReference type="EMBL" id="KIU19613.1"/>
    </source>
</evidence>
<evidence type="ECO:0000313" key="5">
    <source>
        <dbReference type="Proteomes" id="UP000193588"/>
    </source>
</evidence>
<dbReference type="eggNOG" id="ENOG502ZNNH">
    <property type="taxonomic scope" value="Bacteria"/>
</dbReference>
<reference evidence="2 4" key="1">
    <citation type="journal article" date="2015" name="Microbiology (Mosc.)">
        <title>Genomics of the Weissella cibaria species with an examination of its metabolic traits.</title>
        <authorList>
            <person name="Lynch K.M."/>
            <person name="Lucid A."/>
            <person name="Arendt E.K."/>
            <person name="Sleator R.D."/>
            <person name="Lucey B."/>
            <person name="Coffey A."/>
        </authorList>
    </citation>
    <scope>NUCLEOTIDE SEQUENCE [LARGE SCALE GENOMIC DNA]</scope>
    <source>
        <strain evidence="2 4">MG1</strain>
    </source>
</reference>
<protein>
    <recommendedName>
        <fullName evidence="7">YokE-like PH domain-containing protein</fullName>
    </recommendedName>
</protein>
<dbReference type="OrthoDB" id="2146291at2"/>
<dbReference type="Proteomes" id="UP000244870">
    <property type="component" value="Chromosome"/>
</dbReference>
<dbReference type="GeneID" id="66962500"/>
<evidence type="ECO:0008006" key="7">
    <source>
        <dbReference type="Google" id="ProtNLM"/>
    </source>
</evidence>
<evidence type="ECO:0000313" key="3">
    <source>
        <dbReference type="EMBL" id="OSP89870.1"/>
    </source>
</evidence>
<dbReference type="Proteomes" id="UP000193588">
    <property type="component" value="Unassembled WGS sequence"/>
</dbReference>
<name>A0A0D1JDN3_9LACO</name>
<sequence>MATPDTRTGRNFMKTGEGMYDFAKSHKVAGWPLLWKPMGWLGRKHFKNIESSLADDETVVVAFLTKMAGLTDAGEPTGRYKWYAFALGDSGTLYFAHWRPFHLDSLRMTLDQVNTINPDTGLIRGRLQIQTLQGTQDLTLKWFAPQIRRIYDLLNNEKHTYDKLRHKVDLDG</sequence>
<dbReference type="Proteomes" id="UP000032287">
    <property type="component" value="Unassembled WGS sequence"/>
</dbReference>
<evidence type="ECO:0000313" key="6">
    <source>
        <dbReference type="Proteomes" id="UP000244870"/>
    </source>
</evidence>
<organism evidence="2 4">
    <name type="scientific">Weissella cibaria</name>
    <dbReference type="NCBI Taxonomy" id="137591"/>
    <lineage>
        <taxon>Bacteria</taxon>
        <taxon>Bacillati</taxon>
        <taxon>Bacillota</taxon>
        <taxon>Bacilli</taxon>
        <taxon>Lactobacillales</taxon>
        <taxon>Lactobacillaceae</taxon>
        <taxon>Weissella</taxon>
    </lineage>
</organism>
<evidence type="ECO:0000313" key="1">
    <source>
        <dbReference type="EMBL" id="AWF95471.1"/>
    </source>
</evidence>
<dbReference type="EMBL" id="CP020928">
    <property type="protein sequence ID" value="AWF95471.1"/>
    <property type="molecule type" value="Genomic_DNA"/>
</dbReference>
<proteinExistence type="predicted"/>
<dbReference type="KEGG" id="wcb:AO080_08725"/>
<dbReference type="PATRIC" id="fig|137591.25.peg.1602"/>
<dbReference type="STRING" id="137591.AO080_08725"/>
<gene>
    <name evidence="1" type="ORF">B6254_1065</name>
    <name evidence="3" type="ORF">B9D04_04955</name>
    <name evidence="2" type="ORF">QX99_01629</name>
</gene>